<feature type="domain" description="Clathrin/coatomer adaptor adaptin-like N-terminal" evidence="10">
    <location>
        <begin position="100"/>
        <end position="501"/>
    </location>
</feature>
<evidence type="ECO:0000256" key="1">
    <source>
        <dbReference type="ARBA" id="ARBA00004308"/>
    </source>
</evidence>
<dbReference type="AlphaFoldDB" id="G4ZTT8"/>
<evidence type="ECO:0000256" key="7">
    <source>
        <dbReference type="PIRNR" id="PIRNR037092"/>
    </source>
</evidence>
<evidence type="ECO:0000256" key="3">
    <source>
        <dbReference type="ARBA" id="ARBA00022448"/>
    </source>
</evidence>
<dbReference type="InterPro" id="IPR016024">
    <property type="entry name" value="ARM-type_fold"/>
</dbReference>
<feature type="region of interest" description="Disordered" evidence="8">
    <location>
        <begin position="806"/>
        <end position="1103"/>
    </location>
</feature>
<feature type="compositionally biased region" description="Low complexity" evidence="8">
    <location>
        <begin position="511"/>
        <end position="525"/>
    </location>
</feature>
<evidence type="ECO:0000313" key="12">
    <source>
        <dbReference type="Proteomes" id="UP000002640"/>
    </source>
</evidence>
<comment type="similarity">
    <text evidence="2 7">Belongs to the adaptor complexes large subunit family.</text>
</comment>
<dbReference type="PANTHER" id="PTHR22781:SF12">
    <property type="entry name" value="AP-3 COMPLEX SUBUNIT DELTA-1"/>
    <property type="match status" value="1"/>
</dbReference>
<feature type="compositionally biased region" description="Basic residues" evidence="8">
    <location>
        <begin position="1051"/>
        <end position="1066"/>
    </location>
</feature>
<keyword evidence="4" id="KW-0677">Repeat</keyword>
<feature type="compositionally biased region" description="Basic residues" evidence="8">
    <location>
        <begin position="1077"/>
        <end position="1089"/>
    </location>
</feature>
<evidence type="ECO:0000256" key="2">
    <source>
        <dbReference type="ARBA" id="ARBA00006613"/>
    </source>
</evidence>
<dbReference type="Pfam" id="PF01602">
    <property type="entry name" value="Adaptin_N"/>
    <property type="match status" value="1"/>
</dbReference>
<feature type="compositionally biased region" description="Acidic residues" evidence="8">
    <location>
        <begin position="841"/>
        <end position="850"/>
    </location>
</feature>
<dbReference type="STRING" id="1094619.G4ZTT8"/>
<dbReference type="RefSeq" id="XP_009530641.1">
    <property type="nucleotide sequence ID" value="XM_009532346.1"/>
</dbReference>
<evidence type="ECO:0000259" key="10">
    <source>
        <dbReference type="Pfam" id="PF01602"/>
    </source>
</evidence>
<dbReference type="InterPro" id="IPR013880">
    <property type="entry name" value="Yos1"/>
</dbReference>
<dbReference type="Pfam" id="PF08571">
    <property type="entry name" value="Yos1"/>
    <property type="match status" value="1"/>
</dbReference>
<feature type="signal peptide" evidence="9">
    <location>
        <begin position="1"/>
        <end position="17"/>
    </location>
</feature>
<comment type="subunit">
    <text evidence="7">Adaptor protein complex 3 (AP-3) is a heterotetramer.</text>
</comment>
<dbReference type="GO" id="GO:0010008">
    <property type="term" value="C:endosome membrane"/>
    <property type="evidence" value="ECO:0007669"/>
    <property type="project" value="TreeGrafter"/>
</dbReference>
<dbReference type="InterPro" id="IPR011989">
    <property type="entry name" value="ARM-like"/>
</dbReference>
<evidence type="ECO:0000256" key="4">
    <source>
        <dbReference type="ARBA" id="ARBA00022737"/>
    </source>
</evidence>
<dbReference type="Gene3D" id="1.25.10.10">
    <property type="entry name" value="Leucine-rich Repeat Variant"/>
    <property type="match status" value="1"/>
</dbReference>
<dbReference type="InParanoid" id="G4ZTT8"/>
<accession>G4ZTT8</accession>
<feature type="compositionally biased region" description="Basic residues" evidence="8">
    <location>
        <begin position="904"/>
        <end position="914"/>
    </location>
</feature>
<evidence type="ECO:0000256" key="5">
    <source>
        <dbReference type="ARBA" id="ARBA00022927"/>
    </source>
</evidence>
<dbReference type="GeneID" id="20648833"/>
<keyword evidence="9" id="KW-0732">Signal</keyword>
<dbReference type="SMR" id="G4ZTT8"/>
<dbReference type="GO" id="GO:0006623">
    <property type="term" value="P:protein targeting to vacuole"/>
    <property type="evidence" value="ECO:0007669"/>
    <property type="project" value="TreeGrafter"/>
</dbReference>
<feature type="region of interest" description="Disordered" evidence="8">
    <location>
        <begin position="511"/>
        <end position="541"/>
    </location>
</feature>
<keyword evidence="7" id="KW-0333">Golgi apparatus</keyword>
<dbReference type="PIRSF" id="PIRSF037092">
    <property type="entry name" value="AP3_complex_delta"/>
    <property type="match status" value="1"/>
</dbReference>
<protein>
    <recommendedName>
        <fullName evidence="7">AP-3 complex subunit delta</fullName>
    </recommendedName>
</protein>
<keyword evidence="6" id="KW-0472">Membrane</keyword>
<name>G4ZTT8_PHYSP</name>
<feature type="chain" id="PRO_5003472813" description="AP-3 complex subunit delta" evidence="9">
    <location>
        <begin position="18"/>
        <end position="1103"/>
    </location>
</feature>
<feature type="compositionally biased region" description="Acidic residues" evidence="8">
    <location>
        <begin position="608"/>
        <end position="622"/>
    </location>
</feature>
<dbReference type="GO" id="GO:0030123">
    <property type="term" value="C:AP-3 adaptor complex"/>
    <property type="evidence" value="ECO:0007669"/>
    <property type="project" value="InterPro"/>
</dbReference>
<feature type="compositionally biased region" description="Basic residues" evidence="8">
    <location>
        <begin position="989"/>
        <end position="999"/>
    </location>
</feature>
<dbReference type="GO" id="GO:0005794">
    <property type="term" value="C:Golgi apparatus"/>
    <property type="evidence" value="ECO:0007669"/>
    <property type="project" value="UniProtKB-SubCell"/>
</dbReference>
<feature type="compositionally biased region" description="Basic and acidic residues" evidence="8">
    <location>
        <begin position="530"/>
        <end position="541"/>
    </location>
</feature>
<evidence type="ECO:0000256" key="9">
    <source>
        <dbReference type="SAM" id="SignalP"/>
    </source>
</evidence>
<dbReference type="PANTHER" id="PTHR22781">
    <property type="entry name" value="DELTA ADAPTIN-RELATED"/>
    <property type="match status" value="1"/>
</dbReference>
<organism evidence="11 12">
    <name type="scientific">Phytophthora sojae (strain P6497)</name>
    <name type="common">Soybean stem and root rot agent</name>
    <name type="synonym">Phytophthora megasperma f. sp. glycines</name>
    <dbReference type="NCBI Taxonomy" id="1094619"/>
    <lineage>
        <taxon>Eukaryota</taxon>
        <taxon>Sar</taxon>
        <taxon>Stramenopiles</taxon>
        <taxon>Oomycota</taxon>
        <taxon>Peronosporomycetes</taxon>
        <taxon>Peronosporales</taxon>
        <taxon>Peronosporaceae</taxon>
        <taxon>Phytophthora</taxon>
    </lineage>
</organism>
<keyword evidence="12" id="KW-1185">Reference proteome</keyword>
<proteinExistence type="inferred from homology"/>
<reference evidence="11 12" key="1">
    <citation type="journal article" date="2006" name="Science">
        <title>Phytophthora genome sequences uncover evolutionary origins and mechanisms of pathogenesis.</title>
        <authorList>
            <person name="Tyler B.M."/>
            <person name="Tripathy S."/>
            <person name="Zhang X."/>
            <person name="Dehal P."/>
            <person name="Jiang R.H."/>
            <person name="Aerts A."/>
            <person name="Arredondo F.D."/>
            <person name="Baxter L."/>
            <person name="Bensasson D."/>
            <person name="Beynon J.L."/>
            <person name="Chapman J."/>
            <person name="Damasceno C.M."/>
            <person name="Dorrance A.E."/>
            <person name="Dou D."/>
            <person name="Dickerman A.W."/>
            <person name="Dubchak I.L."/>
            <person name="Garbelotto M."/>
            <person name="Gijzen M."/>
            <person name="Gordon S.G."/>
            <person name="Govers F."/>
            <person name="Grunwald N.J."/>
            <person name="Huang W."/>
            <person name="Ivors K.L."/>
            <person name="Jones R.W."/>
            <person name="Kamoun S."/>
            <person name="Krampis K."/>
            <person name="Lamour K.H."/>
            <person name="Lee M.K."/>
            <person name="McDonald W.H."/>
            <person name="Medina M."/>
            <person name="Meijer H.J."/>
            <person name="Nordberg E.K."/>
            <person name="Maclean D.J."/>
            <person name="Ospina-Giraldo M.D."/>
            <person name="Morris P.F."/>
            <person name="Phuntumart V."/>
            <person name="Putnam N.H."/>
            <person name="Rash S."/>
            <person name="Rose J.K."/>
            <person name="Sakihama Y."/>
            <person name="Salamov A.A."/>
            <person name="Savidor A."/>
            <person name="Scheuring C.F."/>
            <person name="Smith B.M."/>
            <person name="Sobral B.W."/>
            <person name="Terry A."/>
            <person name="Torto-Alalibo T.A."/>
            <person name="Win J."/>
            <person name="Xu Z."/>
            <person name="Zhang H."/>
            <person name="Grigoriev I.V."/>
            <person name="Rokhsar D.S."/>
            <person name="Boore J.L."/>
        </authorList>
    </citation>
    <scope>NUCLEOTIDE SEQUENCE [LARGE SCALE GENOMIC DNA]</scope>
    <source>
        <strain evidence="11 12">P6497</strain>
    </source>
</reference>
<gene>
    <name evidence="11" type="ORF">PHYSODRAFT_346958</name>
</gene>
<evidence type="ECO:0000256" key="8">
    <source>
        <dbReference type="SAM" id="MobiDB-lite"/>
    </source>
</evidence>
<comment type="subcellular location">
    <subcellularLocation>
        <location evidence="1">Endomembrane system</location>
    </subcellularLocation>
    <subcellularLocation>
        <location evidence="7">Golgi apparatus</location>
    </subcellularLocation>
</comment>
<feature type="compositionally biased region" description="Basic and acidic residues" evidence="8">
    <location>
        <begin position="851"/>
        <end position="872"/>
    </location>
</feature>
<dbReference type="OMA" id="SGNNWMA"/>
<keyword evidence="3 7" id="KW-0813">Transport</keyword>
<feature type="region of interest" description="Disordered" evidence="8">
    <location>
        <begin position="608"/>
        <end position="628"/>
    </location>
</feature>
<evidence type="ECO:0000313" key="11">
    <source>
        <dbReference type="EMBL" id="EGZ13212.1"/>
    </source>
</evidence>
<dbReference type="InterPro" id="IPR002553">
    <property type="entry name" value="Clathrin/coatomer_adapt-like_N"/>
</dbReference>
<evidence type="ECO:0000256" key="6">
    <source>
        <dbReference type="ARBA" id="ARBA00023136"/>
    </source>
</evidence>
<dbReference type="EMBL" id="JH159156">
    <property type="protein sequence ID" value="EGZ13212.1"/>
    <property type="molecule type" value="Genomic_DNA"/>
</dbReference>
<dbReference type="SUPFAM" id="SSF48371">
    <property type="entry name" value="ARM repeat"/>
    <property type="match status" value="1"/>
</dbReference>
<feature type="compositionally biased region" description="Basic residues" evidence="8">
    <location>
        <begin position="824"/>
        <end position="833"/>
    </location>
</feature>
<dbReference type="Proteomes" id="UP000002640">
    <property type="component" value="Unassembled WGS sequence"/>
</dbReference>
<keyword evidence="5 7" id="KW-0653">Protein transport</keyword>
<sequence length="1103" mass="122903">MGVLWNFVLTSLLLTNAVCILHEKRFLRPHGWHKVDSSQGMTIKNQIVGFLIAVQYLRFPLMIINTLMILLELLATAMFEKNLQDLVKGIRSAKGDVSVYISQALQEIKAELRSTDPFVKAQAVRKLTYLHMLGYDMCWAAFHVVEVMSYERFAHKRIGYNAACQSFTQSTDVVLLCTNLLKKEFGSTSEYEVGLAINVMANIVTTDLARDLLGDVLAMMGSPKPYVRKKATLVLYKMFLRYPQGLRLSFDRLKERMEEPDVTVVSCAVNVICELANKKPKNYLGLAPQFFRLLTTSSNNWMLIKVVKLLASLVPEEPRLARKLLDPLATVIQNTPAKSLLYECISTVTTALLYTKKSDGSQPRNVAAVVRLCNDHLRRYIEDPDQNLRYLGLVGLGNLMKSHPYVVTEHQELIVECLAVDDITIRMRALELLSGMVNPDNAAPIIRELMRQTLSADGAYRHELITHILHVCSVNKYANIHDFDWYIHVLVQLARVPGNTAASVDASLSSLAPSSGSMLGSSSSSNHKMKPTDGEPAKRSHGVEVARQLVDIAVRVKSVRSVMVDNMIELLMEKEALSGPGAGTLQEVYYAAAWITGEYVMEFLDDVDDEEDEEDEDDERETEEEKLQRLEDLSDEMLQPRTTTLPGHVQTVFIQALLKILTAMAERADDATVERIATVIMERLPAFVQSEYIEVQERAVCLQQLLLALSMGLGALTAQERTERAFDGSASLDPAKRLDVLDSYFAERLAPVGVKAQRKVPLPGDLDLDEPLSKSEAKFLESGGDVSAFSSEDDLEVSFVSQGHAGIGGGYSGIGDDPPERKPGSKHHRHRRQNGASSSESESESESENSADERERKEREYAREQERLRKDPFYLSAGGQTSTDAGANAGFADMMGALGSGANGKKKKASKKSKSRDILEDELMPEGARSSDEDRRRTRKKRESVGEDETDLAAVDLSIPLGENEKVPTDQWFHRQTPASKPADDEKKSKKKSSKHKKSSRGEDDGKKKKKKESSSKSSKSKKPSRKQEDLLIGGFSDEEQEPVEAPQESRHKHRSSSTKKSKKSSSSKNGGDVEKTKKKRKDKEHKSSKRQEAPPAEPLLLF</sequence>
<dbReference type="KEGG" id="psoj:PHYSODRAFT_346958"/>
<dbReference type="GO" id="GO:0006896">
    <property type="term" value="P:Golgi to vacuole transport"/>
    <property type="evidence" value="ECO:0007669"/>
    <property type="project" value="TreeGrafter"/>
</dbReference>
<dbReference type="InterPro" id="IPR017105">
    <property type="entry name" value="AP3_complex_dsu"/>
</dbReference>